<evidence type="ECO:0000313" key="2">
    <source>
        <dbReference type="Proteomes" id="UP000291949"/>
    </source>
</evidence>
<sequence>KDVDIWINFEDEALIDEYICVIAKVDDEGGNINHMISQNLRHKYVWSTPFLMRVEENFRPYMHIMEHDFKKGPLKIRMKYNAVYLVEIYKKDKINKRRSTT</sequence>
<name>A0A7Z8E1D6_STACP</name>
<gene>
    <name evidence="1" type="ORF">EQ811_15595</name>
</gene>
<protein>
    <submittedName>
        <fullName evidence="1">AraC family transcriptional regulator</fullName>
    </submittedName>
</protein>
<accession>A0A7Z8E1D6</accession>
<feature type="non-terminal residue" evidence="1">
    <location>
        <position position="1"/>
    </location>
</feature>
<dbReference type="EMBL" id="SCHC01000574">
    <property type="protein sequence ID" value="TBW68433.1"/>
    <property type="molecule type" value="Genomic_DNA"/>
</dbReference>
<organism evidence="1 2">
    <name type="scientific">Staphylococcus capitis</name>
    <dbReference type="NCBI Taxonomy" id="29388"/>
    <lineage>
        <taxon>Bacteria</taxon>
        <taxon>Bacillati</taxon>
        <taxon>Bacillota</taxon>
        <taxon>Bacilli</taxon>
        <taxon>Bacillales</taxon>
        <taxon>Staphylococcaceae</taxon>
        <taxon>Staphylococcus</taxon>
    </lineage>
</organism>
<comment type="caution">
    <text evidence="1">The sequence shown here is derived from an EMBL/GenBank/DDBJ whole genome shotgun (WGS) entry which is preliminary data.</text>
</comment>
<dbReference type="Proteomes" id="UP000291949">
    <property type="component" value="Unassembled WGS sequence"/>
</dbReference>
<dbReference type="AlphaFoldDB" id="A0A7Z8E1D6"/>
<evidence type="ECO:0000313" key="1">
    <source>
        <dbReference type="EMBL" id="TBW68433.1"/>
    </source>
</evidence>
<reference evidence="1 2" key="1">
    <citation type="journal article" date="2019" name="Sci. Transl. Med.">
        <title>Quorum sensing between bacterial species on the skin protects against epidermal injury in atopic dermatitis.</title>
        <authorList>
            <person name="Williams M.R."/>
        </authorList>
    </citation>
    <scope>NUCLEOTIDE SEQUENCE [LARGE SCALE GENOMIC DNA]</scope>
    <source>
        <strain evidence="1 2">H8</strain>
    </source>
</reference>
<proteinExistence type="predicted"/>